<keyword evidence="3" id="KW-1185">Reference proteome</keyword>
<name>A0A517NST4_9BACT</name>
<protein>
    <recommendedName>
        <fullName evidence="1">Bacterial alpha-L-rhamnosidase N-terminal domain-containing protein</fullName>
    </recommendedName>
</protein>
<dbReference type="Proteomes" id="UP000319817">
    <property type="component" value="Chromosome"/>
</dbReference>
<feature type="domain" description="Bacterial alpha-L-rhamnosidase N-terminal" evidence="1">
    <location>
        <begin position="4"/>
        <end position="40"/>
    </location>
</feature>
<proteinExistence type="predicted"/>
<dbReference type="EMBL" id="CP036526">
    <property type="protein sequence ID" value="QDT10188.1"/>
    <property type="molecule type" value="Genomic_DNA"/>
</dbReference>
<accession>A0A517NST4</accession>
<dbReference type="Gene3D" id="2.60.120.260">
    <property type="entry name" value="Galactose-binding domain-like"/>
    <property type="match status" value="1"/>
</dbReference>
<dbReference type="Pfam" id="PF08531">
    <property type="entry name" value="Bac_rhamnosid_N"/>
    <property type="match status" value="1"/>
</dbReference>
<sequence>MGNVFDALFAPGWTDYRKRAYHNTYDVTKLIQSSENAIAA</sequence>
<evidence type="ECO:0000259" key="1">
    <source>
        <dbReference type="Pfam" id="PF08531"/>
    </source>
</evidence>
<gene>
    <name evidence="2" type="ORF">K239x_21430</name>
</gene>
<evidence type="ECO:0000313" key="2">
    <source>
        <dbReference type="EMBL" id="QDT10188.1"/>
    </source>
</evidence>
<dbReference type="InterPro" id="IPR013737">
    <property type="entry name" value="Bac_rhamnosid_N"/>
</dbReference>
<evidence type="ECO:0000313" key="3">
    <source>
        <dbReference type="Proteomes" id="UP000319817"/>
    </source>
</evidence>
<organism evidence="2 3">
    <name type="scientific">Stieleria marina</name>
    <dbReference type="NCBI Taxonomy" id="1930275"/>
    <lineage>
        <taxon>Bacteria</taxon>
        <taxon>Pseudomonadati</taxon>
        <taxon>Planctomycetota</taxon>
        <taxon>Planctomycetia</taxon>
        <taxon>Pirellulales</taxon>
        <taxon>Pirellulaceae</taxon>
        <taxon>Stieleria</taxon>
    </lineage>
</organism>
<reference evidence="2 3" key="1">
    <citation type="submission" date="2019-02" db="EMBL/GenBank/DDBJ databases">
        <title>Deep-cultivation of Planctomycetes and their phenomic and genomic characterization uncovers novel biology.</title>
        <authorList>
            <person name="Wiegand S."/>
            <person name="Jogler M."/>
            <person name="Boedeker C."/>
            <person name="Pinto D."/>
            <person name="Vollmers J."/>
            <person name="Rivas-Marin E."/>
            <person name="Kohn T."/>
            <person name="Peeters S.H."/>
            <person name="Heuer A."/>
            <person name="Rast P."/>
            <person name="Oberbeckmann S."/>
            <person name="Bunk B."/>
            <person name="Jeske O."/>
            <person name="Meyerdierks A."/>
            <person name="Storesund J.E."/>
            <person name="Kallscheuer N."/>
            <person name="Luecker S."/>
            <person name="Lage O.M."/>
            <person name="Pohl T."/>
            <person name="Merkel B.J."/>
            <person name="Hornburger P."/>
            <person name="Mueller R.-W."/>
            <person name="Bruemmer F."/>
            <person name="Labrenz M."/>
            <person name="Spormann A.M."/>
            <person name="Op den Camp H."/>
            <person name="Overmann J."/>
            <person name="Amann R."/>
            <person name="Jetten M.S.M."/>
            <person name="Mascher T."/>
            <person name="Medema M.H."/>
            <person name="Devos D.P."/>
            <person name="Kaster A.-K."/>
            <person name="Ovreas L."/>
            <person name="Rohde M."/>
            <person name="Galperin M.Y."/>
            <person name="Jogler C."/>
        </authorList>
    </citation>
    <scope>NUCLEOTIDE SEQUENCE [LARGE SCALE GENOMIC DNA]</scope>
    <source>
        <strain evidence="2 3">K23_9</strain>
    </source>
</reference>
<dbReference type="AlphaFoldDB" id="A0A517NST4"/>